<dbReference type="AlphaFoldDB" id="X1P8L4"/>
<reference evidence="1" key="1">
    <citation type="journal article" date="2014" name="Front. Microbiol.">
        <title>High frequency of phylogenetically diverse reductive dehalogenase-homologous genes in deep subseafloor sedimentary metagenomes.</title>
        <authorList>
            <person name="Kawai M."/>
            <person name="Futagami T."/>
            <person name="Toyoda A."/>
            <person name="Takaki Y."/>
            <person name="Nishi S."/>
            <person name="Hori S."/>
            <person name="Arai W."/>
            <person name="Tsubouchi T."/>
            <person name="Morono Y."/>
            <person name="Uchiyama I."/>
            <person name="Ito T."/>
            <person name="Fujiyama A."/>
            <person name="Inagaki F."/>
            <person name="Takami H."/>
        </authorList>
    </citation>
    <scope>NUCLEOTIDE SEQUENCE</scope>
    <source>
        <strain evidence="1">Expedition CK06-06</strain>
    </source>
</reference>
<dbReference type="EMBL" id="BARV01023318">
    <property type="protein sequence ID" value="GAI35365.1"/>
    <property type="molecule type" value="Genomic_DNA"/>
</dbReference>
<gene>
    <name evidence="1" type="ORF">S06H3_38280</name>
</gene>
<name>X1P8L4_9ZZZZ</name>
<comment type="caution">
    <text evidence="1">The sequence shown here is derived from an EMBL/GenBank/DDBJ whole genome shotgun (WGS) entry which is preliminary data.</text>
</comment>
<feature type="non-terminal residue" evidence="1">
    <location>
        <position position="56"/>
    </location>
</feature>
<protein>
    <submittedName>
        <fullName evidence="1">Uncharacterized protein</fullName>
    </submittedName>
</protein>
<accession>X1P8L4</accession>
<organism evidence="1">
    <name type="scientific">marine sediment metagenome</name>
    <dbReference type="NCBI Taxonomy" id="412755"/>
    <lineage>
        <taxon>unclassified sequences</taxon>
        <taxon>metagenomes</taxon>
        <taxon>ecological metagenomes</taxon>
    </lineage>
</organism>
<evidence type="ECO:0000313" key="1">
    <source>
        <dbReference type="EMBL" id="GAI35365.1"/>
    </source>
</evidence>
<proteinExistence type="predicted"/>
<sequence>MTEINDTLLKKYAESGKIPNQAAIETDKGFLIQVIVLENNSCKIGDKYIIKNVTIK</sequence>